<keyword evidence="1" id="KW-1133">Transmembrane helix</keyword>
<dbReference type="Proteomes" id="UP000254065">
    <property type="component" value="Unassembled WGS sequence"/>
</dbReference>
<accession>A0A378R1C4</accession>
<protein>
    <submittedName>
        <fullName evidence="2">Uncharacterized protein</fullName>
    </submittedName>
</protein>
<evidence type="ECO:0000313" key="3">
    <source>
        <dbReference type="Proteomes" id="UP000254065"/>
    </source>
</evidence>
<organism evidence="2 3">
    <name type="scientific">Moraxella caprae</name>
    <dbReference type="NCBI Taxonomy" id="90240"/>
    <lineage>
        <taxon>Bacteria</taxon>
        <taxon>Pseudomonadati</taxon>
        <taxon>Pseudomonadota</taxon>
        <taxon>Gammaproteobacteria</taxon>
        <taxon>Moraxellales</taxon>
        <taxon>Moraxellaceae</taxon>
        <taxon>Moraxella</taxon>
    </lineage>
</organism>
<dbReference type="AlphaFoldDB" id="A0A378R1C4"/>
<keyword evidence="1" id="KW-0472">Membrane</keyword>
<evidence type="ECO:0000256" key="1">
    <source>
        <dbReference type="SAM" id="Phobius"/>
    </source>
</evidence>
<keyword evidence="3" id="KW-1185">Reference proteome</keyword>
<name>A0A378R1C4_9GAMM</name>
<keyword evidence="1" id="KW-0812">Transmembrane</keyword>
<dbReference type="STRING" id="1122244.GCA_000426885_00345"/>
<dbReference type="EMBL" id="UGQB01000004">
    <property type="protein sequence ID" value="STZ08984.1"/>
    <property type="molecule type" value="Genomic_DNA"/>
</dbReference>
<proteinExistence type="predicted"/>
<feature type="transmembrane region" description="Helical" evidence="1">
    <location>
        <begin position="22"/>
        <end position="43"/>
    </location>
</feature>
<reference evidence="2 3" key="1">
    <citation type="submission" date="2018-06" db="EMBL/GenBank/DDBJ databases">
        <authorList>
            <consortium name="Pathogen Informatics"/>
            <person name="Doyle S."/>
        </authorList>
    </citation>
    <scope>NUCLEOTIDE SEQUENCE [LARGE SCALE GENOMIC DNA]</scope>
    <source>
        <strain evidence="2 3">NCTC12877</strain>
    </source>
</reference>
<gene>
    <name evidence="2" type="ORF">NCTC12877_01993</name>
</gene>
<sequence>MVLQVIFARSVYRRFKVIYNRFCRLFGFIKIIYLFIGCIRLFYEKTKQAWQNRPNICPISNPAVRLCNQCIVRKGLRRYLPTQKRVLTNDVVVAFGKPSLKLPNIPSDAVVIVGQRNSYVLVEGGTRFNNLITRLDPRHISLTKGLDFYSANNDGSFTGELAFKYTKLKAEVTNEELNFFLQNGVKECTNHSESNLWAQSYCFDIPLKGHTYPAVSNQSSLKALSKAYPVTIYTNEQTTAYREGQSSSVENWCCFLSPPLLMWSPCHCKSSGKFLTDIKVYG</sequence>
<evidence type="ECO:0000313" key="2">
    <source>
        <dbReference type="EMBL" id="STZ08984.1"/>
    </source>
</evidence>